<keyword evidence="6" id="KW-0418">Kinase</keyword>
<dbReference type="SMART" id="SM00091">
    <property type="entry name" value="PAS"/>
    <property type="match status" value="1"/>
</dbReference>
<dbReference type="GO" id="GO:0005524">
    <property type="term" value="F:ATP binding"/>
    <property type="evidence" value="ECO:0007669"/>
    <property type="project" value="UniProtKB-KW"/>
</dbReference>
<evidence type="ECO:0000313" key="11">
    <source>
        <dbReference type="EMBL" id="BEQ13289.1"/>
    </source>
</evidence>
<gene>
    <name evidence="11" type="ORF">FAK_03550</name>
</gene>
<dbReference type="SMART" id="SM00387">
    <property type="entry name" value="HATPase_c"/>
    <property type="match status" value="1"/>
</dbReference>
<dbReference type="SUPFAM" id="SSF55785">
    <property type="entry name" value="PYP-like sensor domain (PAS domain)"/>
    <property type="match status" value="1"/>
</dbReference>
<protein>
    <recommendedName>
        <fullName evidence="2">histidine kinase</fullName>
        <ecNumber evidence="2">2.7.13.3</ecNumber>
    </recommendedName>
</protein>
<dbReference type="Pfam" id="PF13426">
    <property type="entry name" value="PAS_9"/>
    <property type="match status" value="1"/>
</dbReference>
<organism evidence="11 12">
    <name type="scientific">Desulfoferula mesophila</name>
    <dbReference type="NCBI Taxonomy" id="3058419"/>
    <lineage>
        <taxon>Bacteria</taxon>
        <taxon>Pseudomonadati</taxon>
        <taxon>Thermodesulfobacteriota</taxon>
        <taxon>Desulfarculia</taxon>
        <taxon>Desulfarculales</taxon>
        <taxon>Desulfarculaceae</taxon>
        <taxon>Desulfoferula</taxon>
    </lineage>
</organism>
<dbReference type="SUPFAM" id="SSF47384">
    <property type="entry name" value="Homodimeric domain of signal transducing histidine kinase"/>
    <property type="match status" value="1"/>
</dbReference>
<evidence type="ECO:0000256" key="8">
    <source>
        <dbReference type="ARBA" id="ARBA00023012"/>
    </source>
</evidence>
<dbReference type="PROSITE" id="PS50109">
    <property type="entry name" value="HIS_KIN"/>
    <property type="match status" value="1"/>
</dbReference>
<evidence type="ECO:0000256" key="5">
    <source>
        <dbReference type="ARBA" id="ARBA00022741"/>
    </source>
</evidence>
<evidence type="ECO:0000259" key="10">
    <source>
        <dbReference type="PROSITE" id="PS50112"/>
    </source>
</evidence>
<keyword evidence="12" id="KW-1185">Reference proteome</keyword>
<dbReference type="Gene3D" id="3.30.565.10">
    <property type="entry name" value="Histidine kinase-like ATPase, C-terminal domain"/>
    <property type="match status" value="1"/>
</dbReference>
<evidence type="ECO:0000256" key="7">
    <source>
        <dbReference type="ARBA" id="ARBA00022840"/>
    </source>
</evidence>
<dbReference type="InterPro" id="IPR000014">
    <property type="entry name" value="PAS"/>
</dbReference>
<dbReference type="SMART" id="SM00388">
    <property type="entry name" value="HisKA"/>
    <property type="match status" value="1"/>
</dbReference>
<dbReference type="Gene3D" id="1.10.287.130">
    <property type="match status" value="1"/>
</dbReference>
<evidence type="ECO:0000256" key="6">
    <source>
        <dbReference type="ARBA" id="ARBA00022777"/>
    </source>
</evidence>
<keyword evidence="7" id="KW-0067">ATP-binding</keyword>
<dbReference type="Pfam" id="PF00512">
    <property type="entry name" value="HisKA"/>
    <property type="match status" value="1"/>
</dbReference>
<accession>A0AAU9EDF3</accession>
<dbReference type="KEGG" id="dmp:FAK_03550"/>
<keyword evidence="3" id="KW-0597">Phosphoprotein</keyword>
<feature type="domain" description="Histidine kinase" evidence="9">
    <location>
        <begin position="161"/>
        <end position="368"/>
    </location>
</feature>
<name>A0AAU9EDF3_9BACT</name>
<dbReference type="InterPro" id="IPR005467">
    <property type="entry name" value="His_kinase_dom"/>
</dbReference>
<dbReference type="Proteomes" id="UP001366166">
    <property type="component" value="Chromosome"/>
</dbReference>
<evidence type="ECO:0000256" key="2">
    <source>
        <dbReference type="ARBA" id="ARBA00012438"/>
    </source>
</evidence>
<dbReference type="PRINTS" id="PR00344">
    <property type="entry name" value="BCTRLSENSOR"/>
</dbReference>
<dbReference type="GO" id="GO:0006355">
    <property type="term" value="P:regulation of DNA-templated transcription"/>
    <property type="evidence" value="ECO:0007669"/>
    <property type="project" value="InterPro"/>
</dbReference>
<dbReference type="InterPro" id="IPR036097">
    <property type="entry name" value="HisK_dim/P_sf"/>
</dbReference>
<comment type="catalytic activity">
    <reaction evidence="1">
        <text>ATP + protein L-histidine = ADP + protein N-phospho-L-histidine.</text>
        <dbReference type="EC" id="2.7.13.3"/>
    </reaction>
</comment>
<dbReference type="AlphaFoldDB" id="A0AAU9EDF3"/>
<dbReference type="Gene3D" id="3.30.450.20">
    <property type="entry name" value="PAS domain"/>
    <property type="match status" value="1"/>
</dbReference>
<dbReference type="InterPro" id="IPR035965">
    <property type="entry name" value="PAS-like_dom_sf"/>
</dbReference>
<dbReference type="CDD" id="cd00082">
    <property type="entry name" value="HisKA"/>
    <property type="match status" value="1"/>
</dbReference>
<keyword evidence="8" id="KW-0902">Two-component regulatory system</keyword>
<dbReference type="EMBL" id="AP028679">
    <property type="protein sequence ID" value="BEQ13289.1"/>
    <property type="molecule type" value="Genomic_DNA"/>
</dbReference>
<keyword evidence="4" id="KW-0808">Transferase</keyword>
<dbReference type="EC" id="2.7.13.3" evidence="2"/>
<dbReference type="InterPro" id="IPR003594">
    <property type="entry name" value="HATPase_dom"/>
</dbReference>
<reference evidence="12" key="1">
    <citation type="journal article" date="2023" name="Arch. Microbiol.">
        <title>Desulfoferula mesophilus gen. nov. sp. nov., a mesophilic sulfate-reducing bacterium isolated from a brackish lake sediment.</title>
        <authorList>
            <person name="Watanabe T."/>
            <person name="Yabe T."/>
            <person name="Tsuji J.M."/>
            <person name="Fukui M."/>
        </authorList>
    </citation>
    <scope>NUCLEOTIDE SEQUENCE [LARGE SCALE GENOMIC DNA]</scope>
    <source>
        <strain evidence="12">12FAK</strain>
    </source>
</reference>
<dbReference type="PANTHER" id="PTHR43065">
    <property type="entry name" value="SENSOR HISTIDINE KINASE"/>
    <property type="match status" value="1"/>
</dbReference>
<evidence type="ECO:0000256" key="1">
    <source>
        <dbReference type="ARBA" id="ARBA00000085"/>
    </source>
</evidence>
<dbReference type="CDD" id="cd00075">
    <property type="entry name" value="HATPase"/>
    <property type="match status" value="1"/>
</dbReference>
<evidence type="ECO:0000259" key="9">
    <source>
        <dbReference type="PROSITE" id="PS50109"/>
    </source>
</evidence>
<sequence length="379" mass="42017">MVRTPADDNTCRAELHEAAQELEKFRQIVETAELGVVTINENHEVVYMNAAAEAMFGYGRQEIMGGDLSPLIPSEHRERHRNYVERYVRTRRGKLIGHTAELEAERRDGSRFPIHISFSTAEVAGGLLMTAILRDLSKEAGLEREVRQSQRLAILGEMVATVSHEIRSPLALIGGFARQLERDPDLGEKSLNKLNIITHEVERLEKILNELGDFSRPHKYNWMETDVSQVVEHVAELMEPEINRAGAQLVVSRNGSLPPVMADTDRLSQVLINLINNALQASGEHPKVEVSVEPESEGVLLEVRDQGPGLKPETIREIFTPFFTTKAGGTGLGLPVARRIVEEHGGRIELANRESGGAVARVRLPTAPAIQQKLPLDGV</sequence>
<dbReference type="NCBIfam" id="TIGR00229">
    <property type="entry name" value="sensory_box"/>
    <property type="match status" value="1"/>
</dbReference>
<keyword evidence="5" id="KW-0547">Nucleotide-binding</keyword>
<dbReference type="GO" id="GO:0000155">
    <property type="term" value="F:phosphorelay sensor kinase activity"/>
    <property type="evidence" value="ECO:0007669"/>
    <property type="project" value="InterPro"/>
</dbReference>
<feature type="domain" description="PAS" evidence="10">
    <location>
        <begin position="21"/>
        <end position="91"/>
    </location>
</feature>
<dbReference type="InterPro" id="IPR004358">
    <property type="entry name" value="Sig_transdc_His_kin-like_C"/>
</dbReference>
<proteinExistence type="predicted"/>
<dbReference type="CDD" id="cd00130">
    <property type="entry name" value="PAS"/>
    <property type="match status" value="1"/>
</dbReference>
<evidence type="ECO:0000313" key="12">
    <source>
        <dbReference type="Proteomes" id="UP001366166"/>
    </source>
</evidence>
<dbReference type="RefSeq" id="WP_338604845.1">
    <property type="nucleotide sequence ID" value="NZ_AP028679.1"/>
</dbReference>
<dbReference type="InterPro" id="IPR036890">
    <property type="entry name" value="HATPase_C_sf"/>
</dbReference>
<dbReference type="SUPFAM" id="SSF55874">
    <property type="entry name" value="ATPase domain of HSP90 chaperone/DNA topoisomerase II/histidine kinase"/>
    <property type="match status" value="1"/>
</dbReference>
<dbReference type="InterPro" id="IPR003661">
    <property type="entry name" value="HisK_dim/P_dom"/>
</dbReference>
<evidence type="ECO:0000256" key="3">
    <source>
        <dbReference type="ARBA" id="ARBA00022553"/>
    </source>
</evidence>
<evidence type="ECO:0000256" key="4">
    <source>
        <dbReference type="ARBA" id="ARBA00022679"/>
    </source>
</evidence>
<dbReference type="Pfam" id="PF02518">
    <property type="entry name" value="HATPase_c"/>
    <property type="match status" value="1"/>
</dbReference>
<dbReference type="PROSITE" id="PS50112">
    <property type="entry name" value="PAS"/>
    <property type="match status" value="1"/>
</dbReference>
<dbReference type="PANTHER" id="PTHR43065:SF10">
    <property type="entry name" value="PEROXIDE STRESS-ACTIVATED HISTIDINE KINASE MAK3"/>
    <property type="match status" value="1"/>
</dbReference>